<name>A0ACC3TI30_9ASCO</name>
<gene>
    <name evidence="1" type="ORF">V1517DRAFT_265634</name>
</gene>
<keyword evidence="2" id="KW-1185">Reference proteome</keyword>
<protein>
    <submittedName>
        <fullName evidence="1">Uncharacterized protein</fullName>
    </submittedName>
</protein>
<accession>A0ACC3TI30</accession>
<dbReference type="Proteomes" id="UP001489719">
    <property type="component" value="Unassembled WGS sequence"/>
</dbReference>
<sequence>AYPENRRLTPAARETMLDLVERSSASYNTIASVLNATHGLSLLGRDVYNRSYDYTQNTVSSTAKLIEILREDGFIYRVKVAMDNTLEALFLCKPHDVQMARLYGQTVIMDATYKTNRFRLPLVNIITVDHNLRTLRIALCFISNEQTKCIHLGFTATK</sequence>
<comment type="caution">
    <text evidence="1">The sequence shown here is derived from an EMBL/GenBank/DDBJ whole genome shotgun (WGS) entry which is preliminary data.</text>
</comment>
<feature type="non-terminal residue" evidence="1">
    <location>
        <position position="1"/>
    </location>
</feature>
<organism evidence="1 2">
    <name type="scientific">Lipomyces orientalis</name>
    <dbReference type="NCBI Taxonomy" id="1233043"/>
    <lineage>
        <taxon>Eukaryota</taxon>
        <taxon>Fungi</taxon>
        <taxon>Dikarya</taxon>
        <taxon>Ascomycota</taxon>
        <taxon>Saccharomycotina</taxon>
        <taxon>Lipomycetes</taxon>
        <taxon>Lipomycetales</taxon>
        <taxon>Lipomycetaceae</taxon>
        <taxon>Lipomyces</taxon>
    </lineage>
</organism>
<proteinExistence type="predicted"/>
<evidence type="ECO:0000313" key="1">
    <source>
        <dbReference type="EMBL" id="KAK9319778.1"/>
    </source>
</evidence>
<dbReference type="EMBL" id="MU970163">
    <property type="protein sequence ID" value="KAK9319778.1"/>
    <property type="molecule type" value="Genomic_DNA"/>
</dbReference>
<reference evidence="2" key="1">
    <citation type="journal article" date="2024" name="Front. Bioeng. Biotechnol.">
        <title>Genome-scale model development and genomic sequencing of the oleaginous clade Lipomyces.</title>
        <authorList>
            <person name="Czajka J.J."/>
            <person name="Han Y."/>
            <person name="Kim J."/>
            <person name="Mondo S.J."/>
            <person name="Hofstad B.A."/>
            <person name="Robles A."/>
            <person name="Haridas S."/>
            <person name="Riley R."/>
            <person name="LaButti K."/>
            <person name="Pangilinan J."/>
            <person name="Andreopoulos W."/>
            <person name="Lipzen A."/>
            <person name="Yan J."/>
            <person name="Wang M."/>
            <person name="Ng V."/>
            <person name="Grigoriev I.V."/>
            <person name="Spatafora J.W."/>
            <person name="Magnuson J.K."/>
            <person name="Baker S.E."/>
            <person name="Pomraning K.R."/>
        </authorList>
    </citation>
    <scope>NUCLEOTIDE SEQUENCE [LARGE SCALE GENOMIC DNA]</scope>
    <source>
        <strain evidence="2">CBS 10300</strain>
    </source>
</reference>
<evidence type="ECO:0000313" key="2">
    <source>
        <dbReference type="Proteomes" id="UP001489719"/>
    </source>
</evidence>